<reference evidence="2 3" key="1">
    <citation type="journal article" date="2012" name="BMC Genomics">
        <title>Comparative genomics of the white-rot fungi, Phanerochaete carnosa and P. chrysosporium, to elucidate the genetic basis of the distinct wood types they colonize.</title>
        <authorList>
            <person name="Suzuki H."/>
            <person name="MacDonald J."/>
            <person name="Syed K."/>
            <person name="Salamov A."/>
            <person name="Hori C."/>
            <person name="Aerts A."/>
            <person name="Henrissat B."/>
            <person name="Wiebenga A."/>
            <person name="vanKuyk P.A."/>
            <person name="Barry K."/>
            <person name="Lindquist E."/>
            <person name="LaButti K."/>
            <person name="Lapidus A."/>
            <person name="Lucas S."/>
            <person name="Coutinho P."/>
            <person name="Gong Y."/>
            <person name="Samejima M."/>
            <person name="Mahadevan R."/>
            <person name="Abou-Zaid M."/>
            <person name="de Vries R.P."/>
            <person name="Igarashi K."/>
            <person name="Yadav J.S."/>
            <person name="Grigoriev I.V."/>
            <person name="Master E.R."/>
        </authorList>
    </citation>
    <scope>NUCLEOTIDE SEQUENCE [LARGE SCALE GENOMIC DNA]</scope>
    <source>
        <strain evidence="2 3">HHB-10118-sp</strain>
    </source>
</reference>
<dbReference type="KEGG" id="pco:PHACADRAFT_247628"/>
<keyword evidence="3" id="KW-1185">Reference proteome</keyword>
<feature type="compositionally biased region" description="Pro residues" evidence="1">
    <location>
        <begin position="69"/>
        <end position="82"/>
    </location>
</feature>
<feature type="compositionally biased region" description="Low complexity" evidence="1">
    <location>
        <begin position="103"/>
        <end position="116"/>
    </location>
</feature>
<sequence length="284" mass="31490">MSILHSPTHEQYNAEAGPSSYPQRQHLQVCSSRRDVALTTHPLYANHSEHSPPPHSATSSQSSLRSARPLPPIPVPSPPATPLTPSERASFHPRPLPTPPLRTRPSWSSTSSVSTPRPLPQPVPLKIDTTHLRPQHAQRPPRPALSLLINTLGMSPTEITLESPVPLSPMSPVIFSKPDTPSPTDMEKSVAMRLNMLGFREVDEDTFARLSLKEGSKSPPSSPSSTAVSSSQTSEECQEKIEIRLELRSTRSDSRGSRLWVCEKRGKRWVERNYGEILQQLRKL</sequence>
<dbReference type="InParanoid" id="K5XDS0"/>
<name>K5XDS0_PHACS</name>
<dbReference type="RefSeq" id="XP_007390614.1">
    <property type="nucleotide sequence ID" value="XM_007390552.1"/>
</dbReference>
<dbReference type="AlphaFoldDB" id="K5XDS0"/>
<feature type="compositionally biased region" description="Polar residues" evidence="1">
    <location>
        <begin position="20"/>
        <end position="31"/>
    </location>
</feature>
<dbReference type="Proteomes" id="UP000008370">
    <property type="component" value="Unassembled WGS sequence"/>
</dbReference>
<feature type="region of interest" description="Disordered" evidence="1">
    <location>
        <begin position="212"/>
        <end position="236"/>
    </location>
</feature>
<evidence type="ECO:0000256" key="1">
    <source>
        <dbReference type="SAM" id="MobiDB-lite"/>
    </source>
</evidence>
<feature type="compositionally biased region" description="Low complexity" evidence="1">
    <location>
        <begin position="217"/>
        <end position="234"/>
    </location>
</feature>
<gene>
    <name evidence="2" type="ORF">PHACADRAFT_247628</name>
</gene>
<accession>K5XDS0</accession>
<feature type="region of interest" description="Disordered" evidence="1">
    <location>
        <begin position="1"/>
        <end position="124"/>
    </location>
</feature>
<dbReference type="OrthoDB" id="2980827at2759"/>
<dbReference type="EMBL" id="JH930468">
    <property type="protein sequence ID" value="EKM61182.1"/>
    <property type="molecule type" value="Genomic_DNA"/>
</dbReference>
<proteinExistence type="predicted"/>
<feature type="compositionally biased region" description="Low complexity" evidence="1">
    <location>
        <begin position="56"/>
        <end position="68"/>
    </location>
</feature>
<evidence type="ECO:0000313" key="2">
    <source>
        <dbReference type="EMBL" id="EKM61182.1"/>
    </source>
</evidence>
<protein>
    <submittedName>
        <fullName evidence="2">Uncharacterized protein</fullName>
    </submittedName>
</protein>
<dbReference type="HOGENOM" id="CLU_980418_0_0_1"/>
<evidence type="ECO:0000313" key="3">
    <source>
        <dbReference type="Proteomes" id="UP000008370"/>
    </source>
</evidence>
<dbReference type="GeneID" id="18914136"/>
<organism evidence="2 3">
    <name type="scientific">Phanerochaete carnosa (strain HHB-10118-sp)</name>
    <name type="common">White-rot fungus</name>
    <name type="synonym">Peniophora carnosa</name>
    <dbReference type="NCBI Taxonomy" id="650164"/>
    <lineage>
        <taxon>Eukaryota</taxon>
        <taxon>Fungi</taxon>
        <taxon>Dikarya</taxon>
        <taxon>Basidiomycota</taxon>
        <taxon>Agaricomycotina</taxon>
        <taxon>Agaricomycetes</taxon>
        <taxon>Polyporales</taxon>
        <taxon>Phanerochaetaceae</taxon>
        <taxon>Phanerochaete</taxon>
    </lineage>
</organism>